<evidence type="ECO:0000313" key="1">
    <source>
        <dbReference type="EMBL" id="MBW4431297.1"/>
    </source>
</evidence>
<comment type="caution">
    <text evidence="1">The sequence shown here is derived from an EMBL/GenBank/DDBJ whole genome shotgun (WGS) entry which is preliminary data.</text>
</comment>
<protein>
    <submittedName>
        <fullName evidence="1">Uncharacterized protein</fullName>
    </submittedName>
</protein>
<gene>
    <name evidence="1" type="ORF">KME28_06100</name>
</gene>
<dbReference type="AlphaFoldDB" id="A0A9E3H5T7"/>
<sequence>MLADKFAQEELQLLRKYIDELLKAMDNREYVYCEGDEGYKDCCNCAEDAAVKLKKQLEGIIIDCGLYGEILNNFVESCGLKLTSSPIK</sequence>
<dbReference type="Proteomes" id="UP000813215">
    <property type="component" value="Unassembled WGS sequence"/>
</dbReference>
<name>A0A9E3H5T7_9NOST</name>
<evidence type="ECO:0000313" key="2">
    <source>
        <dbReference type="Proteomes" id="UP000813215"/>
    </source>
</evidence>
<reference evidence="1" key="2">
    <citation type="journal article" date="2022" name="Microbiol. Resour. Announc.">
        <title>Metagenome Sequencing to Explore Phylogenomics of Terrestrial Cyanobacteria.</title>
        <authorList>
            <person name="Ward R.D."/>
            <person name="Stajich J.E."/>
            <person name="Johansen J.R."/>
            <person name="Huntemann M."/>
            <person name="Clum A."/>
            <person name="Foster B."/>
            <person name="Foster B."/>
            <person name="Roux S."/>
            <person name="Palaniappan K."/>
            <person name="Varghese N."/>
            <person name="Mukherjee S."/>
            <person name="Reddy T.B.K."/>
            <person name="Daum C."/>
            <person name="Copeland A."/>
            <person name="Chen I.A."/>
            <person name="Ivanova N.N."/>
            <person name="Kyrpides N.C."/>
            <person name="Shapiro N."/>
            <person name="Eloe-Fadrosh E.A."/>
            <person name="Pietrasiak N."/>
        </authorList>
    </citation>
    <scope>NUCLEOTIDE SEQUENCE</scope>
    <source>
        <strain evidence="1">HA4357-MV3</strain>
    </source>
</reference>
<accession>A0A9E3H5T7</accession>
<organism evidence="1 2">
    <name type="scientific">Pelatocladus maniniholoensis HA4357-MV3</name>
    <dbReference type="NCBI Taxonomy" id="1117104"/>
    <lineage>
        <taxon>Bacteria</taxon>
        <taxon>Bacillati</taxon>
        <taxon>Cyanobacteriota</taxon>
        <taxon>Cyanophyceae</taxon>
        <taxon>Nostocales</taxon>
        <taxon>Nostocaceae</taxon>
        <taxon>Pelatocladus</taxon>
    </lineage>
</organism>
<proteinExistence type="predicted"/>
<dbReference type="EMBL" id="JAHHHW010000065">
    <property type="protein sequence ID" value="MBW4431297.1"/>
    <property type="molecule type" value="Genomic_DNA"/>
</dbReference>
<reference evidence="1" key="1">
    <citation type="submission" date="2021-05" db="EMBL/GenBank/DDBJ databases">
        <authorList>
            <person name="Pietrasiak N."/>
            <person name="Ward R."/>
            <person name="Stajich J.E."/>
            <person name="Kurbessoian T."/>
        </authorList>
    </citation>
    <scope>NUCLEOTIDE SEQUENCE</scope>
    <source>
        <strain evidence="1">HA4357-MV3</strain>
    </source>
</reference>